<dbReference type="EMBL" id="BGPR01007925">
    <property type="protein sequence ID" value="GBN30491.1"/>
    <property type="molecule type" value="Genomic_DNA"/>
</dbReference>
<proteinExistence type="predicted"/>
<accession>A0A4Y2MTJ6</accession>
<dbReference type="AlphaFoldDB" id="A0A4Y2MTJ6"/>
<reference evidence="1 2" key="1">
    <citation type="journal article" date="2019" name="Sci. Rep.">
        <title>Orb-weaving spider Araneus ventricosus genome elucidates the spidroin gene catalogue.</title>
        <authorList>
            <person name="Kono N."/>
            <person name="Nakamura H."/>
            <person name="Ohtoshi R."/>
            <person name="Moran D.A.P."/>
            <person name="Shinohara A."/>
            <person name="Yoshida Y."/>
            <person name="Fujiwara M."/>
            <person name="Mori M."/>
            <person name="Tomita M."/>
            <person name="Arakawa K."/>
        </authorList>
    </citation>
    <scope>NUCLEOTIDE SEQUENCE [LARGE SCALE GENOMIC DNA]</scope>
</reference>
<name>A0A4Y2MTJ6_ARAVE</name>
<protein>
    <submittedName>
        <fullName evidence="1">Uncharacterized protein</fullName>
    </submittedName>
</protein>
<gene>
    <name evidence="1" type="ORF">AVEN_137175_1</name>
</gene>
<comment type="caution">
    <text evidence="1">The sequence shown here is derived from an EMBL/GenBank/DDBJ whole genome shotgun (WGS) entry which is preliminary data.</text>
</comment>
<keyword evidence="2" id="KW-1185">Reference proteome</keyword>
<evidence type="ECO:0000313" key="2">
    <source>
        <dbReference type="Proteomes" id="UP000499080"/>
    </source>
</evidence>
<evidence type="ECO:0000313" key="1">
    <source>
        <dbReference type="EMBL" id="GBN30491.1"/>
    </source>
</evidence>
<sequence length="91" mass="10154">MKSATSKAIIDIKEQEILANLEFETRITIVAGLKSLNIGLEKPCSRNAILLTAEGAFASIIRELNQHNSEIAKNMKWSKELVRIAILVYLD</sequence>
<organism evidence="1 2">
    <name type="scientific">Araneus ventricosus</name>
    <name type="common">Orbweaver spider</name>
    <name type="synonym">Epeira ventricosa</name>
    <dbReference type="NCBI Taxonomy" id="182803"/>
    <lineage>
        <taxon>Eukaryota</taxon>
        <taxon>Metazoa</taxon>
        <taxon>Ecdysozoa</taxon>
        <taxon>Arthropoda</taxon>
        <taxon>Chelicerata</taxon>
        <taxon>Arachnida</taxon>
        <taxon>Araneae</taxon>
        <taxon>Araneomorphae</taxon>
        <taxon>Entelegynae</taxon>
        <taxon>Araneoidea</taxon>
        <taxon>Araneidae</taxon>
        <taxon>Araneus</taxon>
    </lineage>
</organism>
<dbReference type="Proteomes" id="UP000499080">
    <property type="component" value="Unassembled WGS sequence"/>
</dbReference>